<proteinExistence type="predicted"/>
<sequence>MSIDINEKISKFQETFIPRFPIDRSEQIIKQQQACPNRTMFTICRDITLKRETKKEKRVNRRNCKEKEKRNTE</sequence>
<reference evidence="3 4" key="1">
    <citation type="submission" date="2015-01" db="EMBL/GenBank/DDBJ databases">
        <title>Evolution of Trichinella species and genotypes.</title>
        <authorList>
            <person name="Korhonen P.K."/>
            <person name="Edoardo P."/>
            <person name="Giuseppe L.R."/>
            <person name="Gasser R.B."/>
        </authorList>
    </citation>
    <scope>NUCLEOTIDE SEQUENCE [LARGE SCALE GENOMIC DNA]</scope>
    <source>
        <strain evidence="3">ISS2496</strain>
    </source>
</reference>
<dbReference type="EMBL" id="JYDQ01000567">
    <property type="protein sequence ID" value="KRY07063.1"/>
    <property type="molecule type" value="Genomic_DNA"/>
</dbReference>
<dbReference type="Proteomes" id="UP000054783">
    <property type="component" value="Unassembled WGS sequence"/>
</dbReference>
<comment type="caution">
    <text evidence="3">The sequence shown here is derived from an EMBL/GenBank/DDBJ whole genome shotgun (WGS) entry which is preliminary data.</text>
</comment>
<evidence type="ECO:0000313" key="3">
    <source>
        <dbReference type="EMBL" id="KRY07235.1"/>
    </source>
</evidence>
<keyword evidence="4" id="KW-1185">Reference proteome</keyword>
<dbReference type="AlphaFoldDB" id="A0A0V0Z4K4"/>
<dbReference type="OrthoDB" id="5929684at2759"/>
<dbReference type="EMBL" id="JYDQ01000517">
    <property type="protein sequence ID" value="KRY07235.1"/>
    <property type="molecule type" value="Genomic_DNA"/>
</dbReference>
<protein>
    <submittedName>
        <fullName evidence="3">Uncharacterized protein</fullName>
    </submittedName>
</protein>
<gene>
    <name evidence="3" type="ORF">T12_11849</name>
    <name evidence="2" type="ORF">T12_2182</name>
</gene>
<organism evidence="3 4">
    <name type="scientific">Trichinella patagoniensis</name>
    <dbReference type="NCBI Taxonomy" id="990121"/>
    <lineage>
        <taxon>Eukaryota</taxon>
        <taxon>Metazoa</taxon>
        <taxon>Ecdysozoa</taxon>
        <taxon>Nematoda</taxon>
        <taxon>Enoplea</taxon>
        <taxon>Dorylaimia</taxon>
        <taxon>Trichinellida</taxon>
        <taxon>Trichinellidae</taxon>
        <taxon>Trichinella</taxon>
    </lineage>
</organism>
<feature type="region of interest" description="Disordered" evidence="1">
    <location>
        <begin position="54"/>
        <end position="73"/>
    </location>
</feature>
<feature type="compositionally biased region" description="Basic and acidic residues" evidence="1">
    <location>
        <begin position="63"/>
        <end position="73"/>
    </location>
</feature>
<evidence type="ECO:0000256" key="1">
    <source>
        <dbReference type="SAM" id="MobiDB-lite"/>
    </source>
</evidence>
<evidence type="ECO:0000313" key="4">
    <source>
        <dbReference type="Proteomes" id="UP000054783"/>
    </source>
</evidence>
<evidence type="ECO:0000313" key="2">
    <source>
        <dbReference type="EMBL" id="KRY07063.1"/>
    </source>
</evidence>
<name>A0A0V0Z4K4_9BILA</name>
<accession>A0A0V0Z4K4</accession>